<reference evidence="3" key="1">
    <citation type="submission" date="2022-01" db="EMBL/GenBank/DDBJ databases">
        <title>Genome-Based Taxonomic Classification of the Phylum Actinobacteria.</title>
        <authorList>
            <person name="Gao Y."/>
        </authorList>
    </citation>
    <scope>NUCLEOTIDE SEQUENCE</scope>
    <source>
        <strain evidence="3">KLBMP 8922</strain>
    </source>
</reference>
<dbReference type="Gene3D" id="3.40.50.1820">
    <property type="entry name" value="alpha/beta hydrolase"/>
    <property type="match status" value="1"/>
</dbReference>
<dbReference type="EMBL" id="JAKFHA010000003">
    <property type="protein sequence ID" value="MCF2527006.1"/>
    <property type="molecule type" value="Genomic_DNA"/>
</dbReference>
<name>A0AA41PWG9_9ACTN</name>
<keyword evidence="4" id="KW-1185">Reference proteome</keyword>
<dbReference type="PANTHER" id="PTHR22946">
    <property type="entry name" value="DIENELACTONE HYDROLASE DOMAIN-CONTAINING PROTEIN-RELATED"/>
    <property type="match status" value="1"/>
</dbReference>
<comment type="caution">
    <text evidence="3">The sequence shown here is derived from an EMBL/GenBank/DDBJ whole genome shotgun (WGS) entry which is preliminary data.</text>
</comment>
<evidence type="ECO:0000313" key="3">
    <source>
        <dbReference type="EMBL" id="MCF2527006.1"/>
    </source>
</evidence>
<protein>
    <submittedName>
        <fullName evidence="3">Alpha/beta hydrolase</fullName>
    </submittedName>
</protein>
<comment type="similarity">
    <text evidence="1">Belongs to the AB hydrolase superfamily.</text>
</comment>
<dbReference type="SUPFAM" id="SSF53474">
    <property type="entry name" value="alpha/beta-Hydrolases"/>
    <property type="match status" value="1"/>
</dbReference>
<dbReference type="GO" id="GO:0052689">
    <property type="term" value="F:carboxylic ester hydrolase activity"/>
    <property type="evidence" value="ECO:0007669"/>
    <property type="project" value="UniProtKB-ARBA"/>
</dbReference>
<evidence type="ECO:0000256" key="1">
    <source>
        <dbReference type="ARBA" id="ARBA00008645"/>
    </source>
</evidence>
<dbReference type="AlphaFoldDB" id="A0AA41PWG9"/>
<organism evidence="3 4">
    <name type="scientific">Yinghuangia soli</name>
    <dbReference type="NCBI Taxonomy" id="2908204"/>
    <lineage>
        <taxon>Bacteria</taxon>
        <taxon>Bacillati</taxon>
        <taxon>Actinomycetota</taxon>
        <taxon>Actinomycetes</taxon>
        <taxon>Kitasatosporales</taxon>
        <taxon>Streptomycetaceae</taxon>
        <taxon>Yinghuangia</taxon>
    </lineage>
</organism>
<proteinExistence type="inferred from homology"/>
<keyword evidence="2 3" id="KW-0378">Hydrolase</keyword>
<gene>
    <name evidence="3" type="ORF">LZ495_07220</name>
</gene>
<sequence length="263" mass="27870">MEFTSAHRLDDGVLEREFTLGEIPGTLWTPQTPGSSPAPLILMAHNNGLPKSDARLKGRARYCAAAGYAVASIDAAGCGDRPRSAADDRARAEMRRAVQAGEPVDDIFESVVGPLVAKAAPDWLTTLDALLALPELGEPGGPGGPAELGVPVGYSGWTALGIRLAATEPRIKAAGLFAGGFVPRAQRDEARQVTIPLLLLLQWDDEGNPRDRALDLFDAFGSEEKTLHANLGGHTGTPWFEAEDGTRFFDRHLKPAGAADSTI</sequence>
<dbReference type="InterPro" id="IPR050261">
    <property type="entry name" value="FrsA_esterase"/>
</dbReference>
<evidence type="ECO:0000313" key="4">
    <source>
        <dbReference type="Proteomes" id="UP001165378"/>
    </source>
</evidence>
<dbReference type="RefSeq" id="WP_235051160.1">
    <property type="nucleotide sequence ID" value="NZ_JAKFHA010000003.1"/>
</dbReference>
<dbReference type="InterPro" id="IPR029058">
    <property type="entry name" value="AB_hydrolase_fold"/>
</dbReference>
<dbReference type="Proteomes" id="UP001165378">
    <property type="component" value="Unassembled WGS sequence"/>
</dbReference>
<accession>A0AA41PWG9</accession>
<evidence type="ECO:0000256" key="2">
    <source>
        <dbReference type="ARBA" id="ARBA00022801"/>
    </source>
</evidence>
<dbReference type="PANTHER" id="PTHR22946:SF9">
    <property type="entry name" value="POLYKETIDE TRANSFERASE AF380"/>
    <property type="match status" value="1"/>
</dbReference>